<evidence type="ECO:0000313" key="2">
    <source>
        <dbReference type="Proteomes" id="UP001154114"/>
    </source>
</evidence>
<dbReference type="OrthoDB" id="8196513at2759"/>
<proteinExistence type="predicted"/>
<evidence type="ECO:0000313" key="1">
    <source>
        <dbReference type="EMBL" id="CAH0590094.1"/>
    </source>
</evidence>
<keyword evidence="2" id="KW-1185">Reference proteome</keyword>
<name>A0A9P0BRU0_CHRIL</name>
<accession>A0A9P0BRU0</accession>
<dbReference type="Proteomes" id="UP001154114">
    <property type="component" value="Chromosome 18"/>
</dbReference>
<reference evidence="1" key="1">
    <citation type="submission" date="2021-12" db="EMBL/GenBank/DDBJ databases">
        <authorList>
            <person name="King R."/>
        </authorList>
    </citation>
    <scope>NUCLEOTIDE SEQUENCE</scope>
</reference>
<dbReference type="AlphaFoldDB" id="A0A9P0BRU0"/>
<sequence>MSKYSENYNLRQFYLQHDQVPSQSMMRQKMSPALAAVYFDSMAPRYKVLAGLEPPMKGGGHNWLVCPKTVLKGKTVLKPIATKHLARLNYIGVGELGTDALQRHEKGVMAEKRKMLTESDNKWKDIVRKVNKEHWEKMSDVCKNKNREYLWQIFDEFSKEYKTSINRIEQLLTNAADDQLVRIQKEATDLMNKRYQDLLKYQFITITDSYRKKLHDEETRLKSKFLEDIETTNDATANTIHCLKEDKLEAVANLRKYLECQNLACQIYVLLKEQETYDKKAELSQHDHKKKIKTLALDIAAKDLTTTIAKEIIKIHEEELDQRRQILCKIVKKFQLFVTYCLNTLPEHAEFFINLEKLMLLQVSEILQNPSAASVIVKEPEEIQAPTPPHEPRPFYLFCDRGYKAEVNQAMCPTKRASSASQLPAIVVNQRCIYAACENLYQFTDKFKSDMFDKSKDNVDCKDDLNHDHLVPVNYTSSQQVTELKLQSSLLQILHEEAISRKNDNVFNCESCEMPYCYCASKTGETKPKEQPVPPVPSIDVLPEAGRSTVLEHEREPKLERYLKYIKPEKCACPKTIQRHLEQSLPAYMTNTSEFEAFELENYEKCSMTTLKRLVDKQNHQVSGPSVRKVARRTKDASTQYSDVKFDWLCTCFCRSDVDLLLRDYIIGQKPYSKSEESSVSFDRMSSSFLMQNASSFATERAQSLRKLLNDSPELQEIFIRKKC</sequence>
<dbReference type="EMBL" id="LR824021">
    <property type="protein sequence ID" value="CAH0590094.1"/>
    <property type="molecule type" value="Genomic_DNA"/>
</dbReference>
<gene>
    <name evidence="1" type="ORF">CINC_LOCUS4676</name>
</gene>
<protein>
    <submittedName>
        <fullName evidence="1">Uncharacterized protein</fullName>
    </submittedName>
</protein>
<organism evidence="1 2">
    <name type="scientific">Chrysodeixis includens</name>
    <name type="common">Soybean looper</name>
    <name type="synonym">Pseudoplusia includens</name>
    <dbReference type="NCBI Taxonomy" id="689277"/>
    <lineage>
        <taxon>Eukaryota</taxon>
        <taxon>Metazoa</taxon>
        <taxon>Ecdysozoa</taxon>
        <taxon>Arthropoda</taxon>
        <taxon>Hexapoda</taxon>
        <taxon>Insecta</taxon>
        <taxon>Pterygota</taxon>
        <taxon>Neoptera</taxon>
        <taxon>Endopterygota</taxon>
        <taxon>Lepidoptera</taxon>
        <taxon>Glossata</taxon>
        <taxon>Ditrysia</taxon>
        <taxon>Noctuoidea</taxon>
        <taxon>Noctuidae</taxon>
        <taxon>Plusiinae</taxon>
        <taxon>Chrysodeixis</taxon>
    </lineage>
</organism>